<dbReference type="AlphaFoldDB" id="A0A9Y2MT62"/>
<dbReference type="RefSeq" id="WP_285967286.1">
    <property type="nucleotide sequence ID" value="NZ_CP127294.1"/>
</dbReference>
<gene>
    <name evidence="2" type="ORF">QRX50_34445</name>
</gene>
<organism evidence="2 3">
    <name type="scientific">Amycolatopsis carbonis</name>
    <dbReference type="NCBI Taxonomy" id="715471"/>
    <lineage>
        <taxon>Bacteria</taxon>
        <taxon>Bacillati</taxon>
        <taxon>Actinomycetota</taxon>
        <taxon>Actinomycetes</taxon>
        <taxon>Pseudonocardiales</taxon>
        <taxon>Pseudonocardiaceae</taxon>
        <taxon>Amycolatopsis</taxon>
    </lineage>
</organism>
<name>A0A9Y2MT62_9PSEU</name>
<dbReference type="Gene3D" id="3.20.20.140">
    <property type="entry name" value="Metal-dependent hydrolases"/>
    <property type="match status" value="1"/>
</dbReference>
<dbReference type="PANTHER" id="PTHR43135">
    <property type="entry name" value="ALPHA-D-RIBOSE 1-METHYLPHOSPHONATE 5-TRIPHOSPHATE DIPHOSPHATASE"/>
    <property type="match status" value="1"/>
</dbReference>
<reference evidence="2 3" key="1">
    <citation type="submission" date="2023-06" db="EMBL/GenBank/DDBJ databases">
        <authorList>
            <person name="Oyuntsetseg B."/>
            <person name="Kim S.B."/>
        </authorList>
    </citation>
    <scope>NUCLEOTIDE SEQUENCE [LARGE SCALE GENOMIC DNA]</scope>
    <source>
        <strain evidence="2 3">2-15</strain>
    </source>
</reference>
<accession>A0A9Y2MT62</accession>
<keyword evidence="3" id="KW-1185">Reference proteome</keyword>
<sequence length="171" mass="18071">MSTHMNLRAMVKYGFTPYEALTTATSIAGEVLGEPLGRIARGHYADLVVLGADPLTDITAAADVRQTLVAGRVHPVDDLLAPFASASTSAATKAAVNRRLAPAPGHPANAAFWWHDPHYVAAAARRAAAGTRACLRTDDQGPPHEPRHLGDLESIAKGSSMGKIYYSTPMC</sequence>
<dbReference type="Gene3D" id="2.30.40.10">
    <property type="entry name" value="Urease, subunit C, domain 1"/>
    <property type="match status" value="1"/>
</dbReference>
<dbReference type="InterPro" id="IPR051781">
    <property type="entry name" value="Metallo-dep_Hydrolase"/>
</dbReference>
<evidence type="ECO:0000313" key="2">
    <source>
        <dbReference type="EMBL" id="WIX76538.1"/>
    </source>
</evidence>
<dbReference type="Pfam" id="PF01979">
    <property type="entry name" value="Amidohydro_1"/>
    <property type="match status" value="1"/>
</dbReference>
<dbReference type="InterPro" id="IPR006680">
    <property type="entry name" value="Amidohydro-rel"/>
</dbReference>
<evidence type="ECO:0000313" key="3">
    <source>
        <dbReference type="Proteomes" id="UP001236014"/>
    </source>
</evidence>
<evidence type="ECO:0000259" key="1">
    <source>
        <dbReference type="Pfam" id="PF01979"/>
    </source>
</evidence>
<dbReference type="Proteomes" id="UP001236014">
    <property type="component" value="Chromosome"/>
</dbReference>
<dbReference type="InterPro" id="IPR011059">
    <property type="entry name" value="Metal-dep_hydrolase_composite"/>
</dbReference>
<protein>
    <submittedName>
        <fullName evidence="2">Amidohydrolase family protein</fullName>
    </submittedName>
</protein>
<dbReference type="GO" id="GO:0016810">
    <property type="term" value="F:hydrolase activity, acting on carbon-nitrogen (but not peptide) bonds"/>
    <property type="evidence" value="ECO:0007669"/>
    <property type="project" value="InterPro"/>
</dbReference>
<dbReference type="KEGG" id="acab:QRX50_34445"/>
<feature type="domain" description="Amidohydrolase-related" evidence="1">
    <location>
        <begin position="7"/>
        <end position="73"/>
    </location>
</feature>
<dbReference type="EMBL" id="CP127294">
    <property type="protein sequence ID" value="WIX76538.1"/>
    <property type="molecule type" value="Genomic_DNA"/>
</dbReference>
<proteinExistence type="predicted"/>
<dbReference type="PANTHER" id="PTHR43135:SF3">
    <property type="entry name" value="ALPHA-D-RIBOSE 1-METHYLPHOSPHONATE 5-TRIPHOSPHATE DIPHOSPHATASE"/>
    <property type="match status" value="1"/>
</dbReference>
<dbReference type="SUPFAM" id="SSF51338">
    <property type="entry name" value="Composite domain of metallo-dependent hydrolases"/>
    <property type="match status" value="1"/>
</dbReference>